<evidence type="ECO:0000256" key="2">
    <source>
        <dbReference type="PROSITE-ProRule" id="PRU10007"/>
    </source>
</evidence>
<dbReference type="PANTHER" id="PTHR11699">
    <property type="entry name" value="ALDEHYDE DEHYDROGENASE-RELATED"/>
    <property type="match status" value="1"/>
</dbReference>
<evidence type="ECO:0000313" key="6">
    <source>
        <dbReference type="Proteomes" id="UP001596119"/>
    </source>
</evidence>
<accession>A0ABW1I596</accession>
<feature type="domain" description="Aldehyde dehydrogenase" evidence="4">
    <location>
        <begin position="18"/>
        <end position="469"/>
    </location>
</feature>
<dbReference type="Gene3D" id="3.40.605.10">
    <property type="entry name" value="Aldehyde Dehydrogenase, Chain A, domain 1"/>
    <property type="match status" value="1"/>
</dbReference>
<reference evidence="6" key="1">
    <citation type="journal article" date="2019" name="Int. J. Syst. Evol. Microbiol.">
        <title>The Global Catalogue of Microorganisms (GCM) 10K type strain sequencing project: providing services to taxonomists for standard genome sequencing and annotation.</title>
        <authorList>
            <consortium name="The Broad Institute Genomics Platform"/>
            <consortium name="The Broad Institute Genome Sequencing Center for Infectious Disease"/>
            <person name="Wu L."/>
            <person name="Ma J."/>
        </authorList>
    </citation>
    <scope>NUCLEOTIDE SEQUENCE [LARGE SCALE GENOMIC DNA]</scope>
    <source>
        <strain evidence="6">CGMCC 4.7397</strain>
    </source>
</reference>
<dbReference type="Proteomes" id="UP001596119">
    <property type="component" value="Unassembled WGS sequence"/>
</dbReference>
<dbReference type="InterPro" id="IPR016163">
    <property type="entry name" value="Ald_DH_C"/>
</dbReference>
<feature type="active site" evidence="2">
    <location>
        <position position="248"/>
    </location>
</feature>
<dbReference type="Pfam" id="PF00171">
    <property type="entry name" value="Aldedh"/>
    <property type="match status" value="1"/>
</dbReference>
<comment type="similarity">
    <text evidence="3">Belongs to the aldehyde dehydrogenase family.</text>
</comment>
<dbReference type="InterPro" id="IPR029510">
    <property type="entry name" value="Ald_DH_CS_GLU"/>
</dbReference>
<dbReference type="PROSITE" id="PS00070">
    <property type="entry name" value="ALDEHYDE_DEHYDR_CYS"/>
    <property type="match status" value="1"/>
</dbReference>
<gene>
    <name evidence="5" type="ORF">ACFQH9_04515</name>
</gene>
<comment type="caution">
    <text evidence="5">The sequence shown here is derived from an EMBL/GenBank/DDBJ whole genome shotgun (WGS) entry which is preliminary data.</text>
</comment>
<evidence type="ECO:0000313" key="5">
    <source>
        <dbReference type="EMBL" id="MFC5947537.1"/>
    </source>
</evidence>
<keyword evidence="6" id="KW-1185">Reference proteome</keyword>
<dbReference type="InterPro" id="IPR016160">
    <property type="entry name" value="Ald_DH_CS_CYS"/>
</dbReference>
<sequence length="496" mass="52935">MTATTTQQQRIRVRWSSMNDDDVFEVQNPATGETIAVIQGSGPDEVDAAVRAAHAGHLVWKERPPLERARYMHRIAQVLREHADEIAALETSDNGKPTTQARSFDCEAAVGLFEMYAGMMAAHPSHATNNGPLLDITTLEPYGVIGAIVPFNWPPNHTAGKIAPALATGNAVVLKPPEQAPLSVLRIIELIEEVLPDDVVHVVPGRGSVGAAVASHPLVKKISFTGSPDTARLVLKTAAENLTPALLELGGKNPFIVFDDVDLDEVVPWIVEAAFFNQGEACTAASRILVHSSIYDEIAQRLGAAVARLRVGDGADAGTHVGPMVTEAQQQRVLNYLDIGVAEGAVIAAQADLPDDPRLAGGYYVRPTLLTGVTPDMRVAQEEIFGPVTAMIRFETEDEAVEIANGTAFGLVASVFSRDNGRAMRVSNAMRCGIVYVNHYNRKSVGVPFGGIGASGYGREHALETLGEFGFSKSLRIPNGLGEIPSWPPSHEVTGG</sequence>
<dbReference type="SUPFAM" id="SSF53720">
    <property type="entry name" value="ALDH-like"/>
    <property type="match status" value="1"/>
</dbReference>
<name>A0ABW1I596_9PSEU</name>
<dbReference type="InterPro" id="IPR016161">
    <property type="entry name" value="Ald_DH/histidinol_DH"/>
</dbReference>
<protein>
    <submittedName>
        <fullName evidence="5">Aldehyde dehydrogenase family protein</fullName>
    </submittedName>
</protein>
<proteinExistence type="inferred from homology"/>
<dbReference type="EMBL" id="JBHSQK010000007">
    <property type="protein sequence ID" value="MFC5947537.1"/>
    <property type="molecule type" value="Genomic_DNA"/>
</dbReference>
<dbReference type="InterPro" id="IPR016162">
    <property type="entry name" value="Ald_DH_N"/>
</dbReference>
<dbReference type="InterPro" id="IPR015590">
    <property type="entry name" value="Aldehyde_DH_dom"/>
</dbReference>
<evidence type="ECO:0000256" key="3">
    <source>
        <dbReference type="RuleBase" id="RU003345"/>
    </source>
</evidence>
<organism evidence="5 6">
    <name type="scientific">Pseudonocardia lutea</name>
    <dbReference type="NCBI Taxonomy" id="2172015"/>
    <lineage>
        <taxon>Bacteria</taxon>
        <taxon>Bacillati</taxon>
        <taxon>Actinomycetota</taxon>
        <taxon>Actinomycetes</taxon>
        <taxon>Pseudonocardiales</taxon>
        <taxon>Pseudonocardiaceae</taxon>
        <taxon>Pseudonocardia</taxon>
    </lineage>
</organism>
<keyword evidence="1 3" id="KW-0560">Oxidoreductase</keyword>
<dbReference type="Gene3D" id="3.40.309.10">
    <property type="entry name" value="Aldehyde Dehydrogenase, Chain A, domain 2"/>
    <property type="match status" value="1"/>
</dbReference>
<dbReference type="PROSITE" id="PS00687">
    <property type="entry name" value="ALDEHYDE_DEHYDR_GLU"/>
    <property type="match status" value="1"/>
</dbReference>
<evidence type="ECO:0000256" key="1">
    <source>
        <dbReference type="ARBA" id="ARBA00023002"/>
    </source>
</evidence>
<dbReference type="RefSeq" id="WP_379564479.1">
    <property type="nucleotide sequence ID" value="NZ_JBHSQK010000007.1"/>
</dbReference>
<evidence type="ECO:0000259" key="4">
    <source>
        <dbReference type="Pfam" id="PF00171"/>
    </source>
</evidence>